<proteinExistence type="predicted"/>
<reference evidence="2" key="1">
    <citation type="submission" date="2022-10" db="EMBL/GenBank/DDBJ databases">
        <title>The complete genomes of actinobacterial strains from the NBC collection.</title>
        <authorList>
            <person name="Joergensen T.S."/>
            <person name="Alvarez Arevalo M."/>
            <person name="Sterndorff E.B."/>
            <person name="Faurdal D."/>
            <person name="Vuksanovic O."/>
            <person name="Mourched A.-S."/>
            <person name="Charusanti P."/>
            <person name="Shaw S."/>
            <person name="Blin K."/>
            <person name="Weber T."/>
        </authorList>
    </citation>
    <scope>NUCLEOTIDE SEQUENCE</scope>
    <source>
        <strain evidence="2">NBC_00148</strain>
    </source>
</reference>
<feature type="transmembrane region" description="Helical" evidence="1">
    <location>
        <begin position="91"/>
        <end position="115"/>
    </location>
</feature>
<dbReference type="EMBL" id="CP108169">
    <property type="protein sequence ID" value="WTQ73269.1"/>
    <property type="molecule type" value="Genomic_DNA"/>
</dbReference>
<gene>
    <name evidence="2" type="ORF">OG222_09290</name>
</gene>
<dbReference type="AlphaFoldDB" id="A0AAU1LQ33"/>
<protein>
    <recommendedName>
        <fullName evidence="3">Integral membrane protein</fullName>
    </recommendedName>
</protein>
<feature type="transmembrane region" description="Helical" evidence="1">
    <location>
        <begin position="231"/>
        <end position="251"/>
    </location>
</feature>
<name>A0AAU1LQ33_9ACTN</name>
<sequence>MSANGGGAPWNPYGGGQPAPPVRRLTFGRLFNPIAVGRAVFTPSRPDRVHDPAVKKAQVVRTVLGMGAIVWMLLSYGLASDADAVMDDRFGQIRTTLITLAVTFPVAVAVFIAAARPPHRGLFLRRAAKPAGALLALFVTLATPRLITGLGYVTEDTDWTASPGRVLLLFALGAWLLWLAPFALYGIAQSLVHVFRTADLHETVPPLLATLLVWEVALFDLFQGAYGSVPFAARLALTLGGPLSVTALALWELRRLRTRHGITLRGALLR</sequence>
<feature type="transmembrane region" description="Helical" evidence="1">
    <location>
        <begin position="127"/>
        <end position="147"/>
    </location>
</feature>
<feature type="transmembrane region" description="Helical" evidence="1">
    <location>
        <begin position="59"/>
        <end position="79"/>
    </location>
</feature>
<evidence type="ECO:0008006" key="3">
    <source>
        <dbReference type="Google" id="ProtNLM"/>
    </source>
</evidence>
<feature type="transmembrane region" description="Helical" evidence="1">
    <location>
        <begin position="167"/>
        <end position="187"/>
    </location>
</feature>
<evidence type="ECO:0000256" key="1">
    <source>
        <dbReference type="SAM" id="Phobius"/>
    </source>
</evidence>
<keyword evidence="1" id="KW-1133">Transmembrane helix</keyword>
<organism evidence="2">
    <name type="scientific">Streptomyces sp. NBC_00148</name>
    <dbReference type="NCBI Taxonomy" id="2903626"/>
    <lineage>
        <taxon>Bacteria</taxon>
        <taxon>Bacillati</taxon>
        <taxon>Actinomycetota</taxon>
        <taxon>Actinomycetes</taxon>
        <taxon>Kitasatosporales</taxon>
        <taxon>Streptomycetaceae</taxon>
        <taxon>Streptomyces</taxon>
    </lineage>
</organism>
<keyword evidence="1" id="KW-0812">Transmembrane</keyword>
<accession>A0AAU1LQ33</accession>
<evidence type="ECO:0000313" key="2">
    <source>
        <dbReference type="EMBL" id="WTQ73269.1"/>
    </source>
</evidence>
<keyword evidence="1" id="KW-0472">Membrane</keyword>